<dbReference type="AlphaFoldDB" id="A0A0N4Z1I2"/>
<feature type="compositionally biased region" description="Basic and acidic residues" evidence="1">
    <location>
        <begin position="1"/>
        <end position="24"/>
    </location>
</feature>
<evidence type="ECO:0000313" key="2">
    <source>
        <dbReference type="Proteomes" id="UP000038045"/>
    </source>
</evidence>
<reference evidence="3" key="1">
    <citation type="submission" date="2017-02" db="UniProtKB">
        <authorList>
            <consortium name="WormBaseParasite"/>
        </authorList>
    </citation>
    <scope>IDENTIFICATION</scope>
</reference>
<accession>A0A0N4Z1I2</accession>
<protein>
    <submittedName>
        <fullName evidence="3">Oxidoreductase</fullName>
    </submittedName>
</protein>
<keyword evidence="2" id="KW-1185">Reference proteome</keyword>
<organism evidence="2 3">
    <name type="scientific">Parastrongyloides trichosuri</name>
    <name type="common">Possum-specific nematode worm</name>
    <dbReference type="NCBI Taxonomy" id="131310"/>
    <lineage>
        <taxon>Eukaryota</taxon>
        <taxon>Metazoa</taxon>
        <taxon>Ecdysozoa</taxon>
        <taxon>Nematoda</taxon>
        <taxon>Chromadorea</taxon>
        <taxon>Rhabditida</taxon>
        <taxon>Tylenchina</taxon>
        <taxon>Panagrolaimomorpha</taxon>
        <taxon>Strongyloidoidea</taxon>
        <taxon>Strongyloididae</taxon>
        <taxon>Parastrongyloides</taxon>
    </lineage>
</organism>
<dbReference type="WBParaSite" id="PTRK_0000065400.1">
    <property type="protein sequence ID" value="PTRK_0000065400.1"/>
    <property type="gene ID" value="PTRK_0000065400"/>
</dbReference>
<dbReference type="Proteomes" id="UP000038045">
    <property type="component" value="Unplaced"/>
</dbReference>
<proteinExistence type="predicted"/>
<sequence length="74" mass="7641">MGGLFDADHGHDPKARQPSDDQWHHAAQGHPKIPTASGFVEGRLAALDHQRVCDRAAGSAGGQCGAACRSALAV</sequence>
<evidence type="ECO:0000256" key="1">
    <source>
        <dbReference type="SAM" id="MobiDB-lite"/>
    </source>
</evidence>
<feature type="region of interest" description="Disordered" evidence="1">
    <location>
        <begin position="1"/>
        <end position="36"/>
    </location>
</feature>
<evidence type="ECO:0000313" key="3">
    <source>
        <dbReference type="WBParaSite" id="PTRK_0000065400.1"/>
    </source>
</evidence>
<name>A0A0N4Z1I2_PARTI</name>